<feature type="region of interest" description="Disordered" evidence="4">
    <location>
        <begin position="289"/>
        <end position="311"/>
    </location>
</feature>
<dbReference type="SUPFAM" id="SSF48371">
    <property type="entry name" value="ARM repeat"/>
    <property type="match status" value="1"/>
</dbReference>
<dbReference type="Pfam" id="PF20421">
    <property type="entry name" value="DHR-2_Lobe_C"/>
    <property type="match status" value="1"/>
</dbReference>
<dbReference type="PANTHER" id="PTHR23317">
    <property type="entry name" value="DEDICATOR OF CYTOKINESIS DOCK"/>
    <property type="match status" value="1"/>
</dbReference>
<dbReference type="CDD" id="cd13267">
    <property type="entry name" value="PH_DOCK-D"/>
    <property type="match status" value="1"/>
</dbReference>
<feature type="compositionally biased region" description="Low complexity" evidence="4">
    <location>
        <begin position="1626"/>
        <end position="1638"/>
    </location>
</feature>
<dbReference type="FunFam" id="2.30.29.30:FF:000016">
    <property type="entry name" value="dedicator of cytokinesis protein 9 isoform X1"/>
    <property type="match status" value="1"/>
</dbReference>
<evidence type="ECO:0000256" key="3">
    <source>
        <dbReference type="PROSITE-ProRule" id="PRU00983"/>
    </source>
</evidence>
<keyword evidence="2" id="KW-0344">Guanine-nucleotide releasing factor</keyword>
<dbReference type="GO" id="GO:0005085">
    <property type="term" value="F:guanyl-nucleotide exchange factor activity"/>
    <property type="evidence" value="ECO:0007669"/>
    <property type="project" value="UniProtKB-KW"/>
</dbReference>
<dbReference type="Gene3D" id="1.20.58.740">
    <property type="match status" value="1"/>
</dbReference>
<dbReference type="InterPro" id="IPR046770">
    <property type="entry name" value="DOCKER_Lobe_B"/>
</dbReference>
<dbReference type="CDD" id="cd11698">
    <property type="entry name" value="DHR2_DOCK9"/>
    <property type="match status" value="1"/>
</dbReference>
<dbReference type="Pfam" id="PF11878">
    <property type="entry name" value="DOCK_C-D_N"/>
    <property type="match status" value="1"/>
</dbReference>
<dbReference type="Gene3D" id="2.60.40.150">
    <property type="entry name" value="C2 domain"/>
    <property type="match status" value="2"/>
</dbReference>
<dbReference type="CDD" id="cd08697">
    <property type="entry name" value="C2_Dock-D"/>
    <property type="match status" value="2"/>
</dbReference>
<accession>S7NM63</accession>
<evidence type="ECO:0000313" key="8">
    <source>
        <dbReference type="EMBL" id="EPQ18556.1"/>
    </source>
</evidence>
<dbReference type="Proteomes" id="UP000052978">
    <property type="component" value="Unassembled WGS sequence"/>
</dbReference>
<dbReference type="eggNOG" id="KOG1997">
    <property type="taxonomic scope" value="Eukaryota"/>
</dbReference>
<dbReference type="PROSITE" id="PS51651">
    <property type="entry name" value="DOCKER"/>
    <property type="match status" value="1"/>
</dbReference>
<dbReference type="InterPro" id="IPR027007">
    <property type="entry name" value="C2_DOCK-type_domain"/>
</dbReference>
<protein>
    <submittedName>
        <fullName evidence="8">Dedicator of cytokinesis protein 9</fullName>
    </submittedName>
</protein>
<dbReference type="InterPro" id="IPR043161">
    <property type="entry name" value="DOCK_C_lobe_A"/>
</dbReference>
<dbReference type="FunFam" id="1.20.58.740:FF:000001">
    <property type="entry name" value="dedicator of cytokinesis protein 9 isoform X1"/>
    <property type="match status" value="1"/>
</dbReference>
<evidence type="ECO:0000256" key="1">
    <source>
        <dbReference type="ARBA" id="ARBA00022553"/>
    </source>
</evidence>
<name>S7NM63_MYOBR</name>
<dbReference type="InterPro" id="IPR001849">
    <property type="entry name" value="PH_domain"/>
</dbReference>
<dbReference type="Pfam" id="PF14429">
    <property type="entry name" value="DOCK-C2"/>
    <property type="match status" value="2"/>
</dbReference>
<evidence type="ECO:0000259" key="7">
    <source>
        <dbReference type="PROSITE" id="PS51651"/>
    </source>
</evidence>
<evidence type="ECO:0000259" key="5">
    <source>
        <dbReference type="PROSITE" id="PS50003"/>
    </source>
</evidence>
<feature type="domain" description="C2 DOCK-type" evidence="6">
    <location>
        <begin position="639"/>
        <end position="819"/>
    </location>
</feature>
<comment type="similarity">
    <text evidence="3">Belongs to the DOCK family.</text>
</comment>
<dbReference type="Gene3D" id="1.25.40.410">
    <property type="match status" value="1"/>
</dbReference>
<dbReference type="SUPFAM" id="SSF50729">
    <property type="entry name" value="PH domain-like"/>
    <property type="match status" value="1"/>
</dbReference>
<feature type="domain" description="PH" evidence="5">
    <location>
        <begin position="173"/>
        <end position="280"/>
    </location>
</feature>
<dbReference type="FunFam" id="2.60.40.150:FF:000015">
    <property type="entry name" value="dedicator of cytokinesis protein 9 isoform X1"/>
    <property type="match status" value="1"/>
</dbReference>
<dbReference type="InterPro" id="IPR021816">
    <property type="entry name" value="DOCK_C/D_N"/>
</dbReference>
<dbReference type="GO" id="GO:0007264">
    <property type="term" value="P:small GTPase-mediated signal transduction"/>
    <property type="evidence" value="ECO:0007669"/>
    <property type="project" value="InterPro"/>
</dbReference>
<feature type="compositionally biased region" description="Basic and acidic residues" evidence="4">
    <location>
        <begin position="1"/>
        <end position="29"/>
    </location>
</feature>
<dbReference type="EMBL" id="KE164545">
    <property type="protein sequence ID" value="EPQ18556.1"/>
    <property type="molecule type" value="Genomic_DNA"/>
</dbReference>
<organism evidence="8 9">
    <name type="scientific">Myotis brandtii</name>
    <name type="common">Brandt's bat</name>
    <dbReference type="NCBI Taxonomy" id="109478"/>
    <lineage>
        <taxon>Eukaryota</taxon>
        <taxon>Metazoa</taxon>
        <taxon>Chordata</taxon>
        <taxon>Craniata</taxon>
        <taxon>Vertebrata</taxon>
        <taxon>Euteleostomi</taxon>
        <taxon>Mammalia</taxon>
        <taxon>Eutheria</taxon>
        <taxon>Laurasiatheria</taxon>
        <taxon>Chiroptera</taxon>
        <taxon>Yangochiroptera</taxon>
        <taxon>Vespertilionidae</taxon>
        <taxon>Myotis</taxon>
    </lineage>
</organism>
<gene>
    <name evidence="8" type="ORF">D623_10014793</name>
</gene>
<dbReference type="Pfam" id="PF20422">
    <property type="entry name" value="DHR-2_Lobe_B"/>
    <property type="match status" value="1"/>
</dbReference>
<dbReference type="PROSITE" id="PS51650">
    <property type="entry name" value="C2_DOCK"/>
    <property type="match status" value="2"/>
</dbReference>
<dbReference type="PROSITE" id="PS50003">
    <property type="entry name" value="PH_DOMAIN"/>
    <property type="match status" value="1"/>
</dbReference>
<sequence>MQADKYRTSSRSAKKEMVIESPLQHKDAAQGEVEAESPGPVLAKPKLIEPLDYENVIVQKKTQILNDCLREMLLFPYDDFQTAILRRQGRYRCSTVPAHAQEEAQSLFVTECIKTYNSDWHLVNYKYEDYSGEFRQLPNKGAKLDKLPVHVYEVDEEVDKDEDAASLGSQKGGITKHGWLYKGNMNSAISVTMRSFKRRFFHLIQLGDGSYNLNFYKDEKISKEPKGSIFLDSCMGVVQNNKVRRFAFELKMQDKSSYLLAADSEVEMEEWITILNKILQLNFEAAMQERRNGDSHEDDEQSKLEGSGSGLDSYLPELVKSTREAEIKLKSESRVKLFYLDPDAQKLDLPSAEPEVKPFEEKFGKRILVKCNDLSFNLQCCVAENEEGPTTNVEPFFVTLSLFDIKCNRKISADFHVDLNHFSVRQMLATPSSALMNGSGQSSPTLPDILHEAAMQYPKQGIFSVTCPHPDIFLVARIEKVLQGSITHGAEPYMKSSDSSKVAQKVLKNAKQACQRLGQYRMPFAWAARTLFRDTSGNLDKNARFSALYKQDSNKLSNDDMLKFLADFRKPEKMAKLPVILGNLDITIDNVSSDFPNYVNSSYIPTKQFETCTKTPIMFEVEEFVPCLAKYTQPYTTYNNHLYVYPKYLKYDSQKSFAKARNIAICIEFKDSDEEDSQPLKCIYGRPGGPVFTRSAFAAVLHHHQNPEFYDEIKIELPTQLHEKHHLLFTFFHVSCDNSNKGSTKKKDVVETQVGYSWLPLLKDGRVVTNEQHVPVSANLPSGYLGYQELGMGRAIGPDLCSSGCNNINGTFFEERNGIGVRPEKMAKLPVILGNLDITIDNVSSDFPNYVNSSYIPTKQFETCTKTPIMFEVEEFVPCLAKYTQPYTTYNNHLYVYPKYLKYDSQKSFAKARNIAICIEFKDSDEEDSQPLKCIYGRPGGPVFTRSAFAAVLHHHQNPEFYDEIKIELPTQLHEKHHLLFTFFHVSCDNSNKGSTKKKDVVETQVGYSWLPLLKDGRVVTNEQHVPVSANLPSGYLGYQELGMGRHCGPEIKWVDGSKPLLKVSTHLVSTVYTQDQHLHNFFQYCQKTESGAQALGNELVKYLKSLHAMEGHVMIAFLPTILNQLFRVLTRATHEEVAVNVTRVIIHVVAQCHEEELESHLRSYVKYAYKAEPYIAAEYKTVHEELAKSMTAILKPSADFLTSNKLLKYSWFFFDVLIKSMAQHLIENSKVKVLRNQRFPASYHHAVETVVNMLMPHITRKFRDNPEASKNANHSLAVFIKRCFTFMDRGFVFKQINNYTSCFAPGDPKTLFEYKFEFLRVVCNHEHYIPLNLPMPFGKGRIQRYQAVESNDTPVDLQLDYSLTDEFCRNHFLVGLLLREVGTALQEFREVRLIAISVLKNLLIKHSFDDRYASRSHQARIATLYLPLFGLLIENVQRINVREVSPFPVNPGSTAKEETLTLPAVNPLVTPQKSGNTLDNSLHKDLFGAISGIEVALSQTDVVLDPDSPFTNHHKQYLSSLYPVSPSPKQSHASPYTTSTPNINSVKNADSRGSLISTDSGNSFLERNIEKSNSLDKREKLLRRHSACVIRSAGQEEEEEESCPLSARKHRVTVDFSLLTIPPLPEETLPAAPSLPLQEARSPPSGSEEHQQSGTLGNAMVRCDKLDQSEIKSLLMCFLYILKSMSDDALFTYWNKASTSELMDFFTISEVCLHQFQYMGKRYIARTGMMHARLQQLGSLDNSLTFNHSYGHSDADVLHQSLLEANIATEVCLTTLDTLSLFTLAFKNQLLADHGHNPLMKKVFDVYLCFLQKHQSETALKNVFTALRSLIYKFPSTFYEGRADMCAALCYEILKFCNSKLSSIRTEASQLLYFLMRNNFDYTGKKSFVRTHLQVIISVSQLIADVVGIGGTRFQQSLSIINNCANSDRLIKHTTFSSDVKDLTKRIRTVLMATAQMKEHENDPEMLVDLQYSLAKSYASTPELRKTWLDSMARIHVKNGDLSEAAMCYVHVTALVAEYLTRKEADIALRREPTLSPYSYSTCQRRRQGGMFRQGCTAFRVITPNIEEEASMMEDVGMQDVHFNEDVLMELLEQCADGLWKAERYELIADIYKLIIPIYEKRRDFERLAHLYDTLHRAYSKVTEVMHSGRRLLGTYFRVAFFGQGFFEDEDGKEYIYKEPKLTPLSEISQRLLKLYSDKFGSENVRMIQDSGKVNPKDLDSKYAYIQVTHVTPFFDEKELQERKTEFERSHNIRRFMFEMPFTQAGKRQGGVEEQCKRRTILTAIHCFPYVKKRIPVMYQHHTDLNPIEVAIDEMSKKVAELRQLCSAADVDMIKLQLKLQGSVSVQVNAGPLAYARAFLDDTNTKRYPDNKVKLLKEVFRQFVEACGQALVVNERLIKEDQLEYQEEMKANYREMAKELSEIMHEQICSLEEKASVLPNSLHIFNAISGTPTSTMVHGMTSSSSVL</sequence>
<evidence type="ECO:0000259" key="6">
    <source>
        <dbReference type="PROSITE" id="PS51650"/>
    </source>
</evidence>
<dbReference type="Pfam" id="PF06920">
    <property type="entry name" value="DHR-2_Lobe_A"/>
    <property type="match status" value="1"/>
</dbReference>
<evidence type="ECO:0000313" key="9">
    <source>
        <dbReference type="Proteomes" id="UP000052978"/>
    </source>
</evidence>
<dbReference type="PANTHER" id="PTHR23317:SF77">
    <property type="entry name" value="DEDICATOR OF CYTOKINESIS PROTEIN 9"/>
    <property type="match status" value="1"/>
</dbReference>
<dbReference type="Pfam" id="PF00169">
    <property type="entry name" value="PH"/>
    <property type="match status" value="1"/>
</dbReference>
<feature type="domain" description="C2 DOCK-type" evidence="6">
    <location>
        <begin position="891"/>
        <end position="1069"/>
    </location>
</feature>
<keyword evidence="9" id="KW-1185">Reference proteome</keyword>
<keyword evidence="1" id="KW-0597">Phosphoprotein</keyword>
<dbReference type="Gene3D" id="2.30.29.30">
    <property type="entry name" value="Pleckstrin-homology domain (PH domain)/Phosphotyrosine-binding domain (PTB)"/>
    <property type="match status" value="1"/>
</dbReference>
<dbReference type="InterPro" id="IPR011993">
    <property type="entry name" value="PH-like_dom_sf"/>
</dbReference>
<dbReference type="SMART" id="SM00233">
    <property type="entry name" value="PH"/>
    <property type="match status" value="1"/>
</dbReference>
<feature type="region of interest" description="Disordered" evidence="4">
    <location>
        <begin position="1525"/>
        <end position="1554"/>
    </location>
</feature>
<dbReference type="FunFam" id="1.25.40.410:FF:000001">
    <property type="entry name" value="dedicator of cytokinesis protein 9 isoform X2"/>
    <property type="match status" value="1"/>
</dbReference>
<dbReference type="InterPro" id="IPR035892">
    <property type="entry name" value="C2_domain_sf"/>
</dbReference>
<proteinExistence type="inferred from homology"/>
<dbReference type="InterPro" id="IPR016024">
    <property type="entry name" value="ARM-type_fold"/>
</dbReference>
<dbReference type="InterPro" id="IPR027357">
    <property type="entry name" value="DOCKER_dom"/>
</dbReference>
<dbReference type="InterPro" id="IPR026791">
    <property type="entry name" value="DOCK"/>
</dbReference>
<feature type="compositionally biased region" description="Polar residues" evidence="4">
    <location>
        <begin position="1530"/>
        <end position="1549"/>
    </location>
</feature>
<evidence type="ECO:0000256" key="4">
    <source>
        <dbReference type="SAM" id="MobiDB-lite"/>
    </source>
</evidence>
<dbReference type="InterPro" id="IPR046769">
    <property type="entry name" value="DOCKER_Lobe_A"/>
</dbReference>
<feature type="domain" description="DOCKER" evidence="7">
    <location>
        <begin position="1977"/>
        <end position="2430"/>
    </location>
</feature>
<feature type="region of interest" description="Disordered" evidence="4">
    <location>
        <begin position="1"/>
        <end position="37"/>
    </location>
</feature>
<reference evidence="8 9" key="1">
    <citation type="journal article" date="2013" name="Nat. Commun.">
        <title>Genome analysis reveals insights into physiology and longevity of the Brandt's bat Myotis brandtii.</title>
        <authorList>
            <person name="Seim I."/>
            <person name="Fang X."/>
            <person name="Xiong Z."/>
            <person name="Lobanov A.V."/>
            <person name="Huang Z."/>
            <person name="Ma S."/>
            <person name="Feng Y."/>
            <person name="Turanov A.A."/>
            <person name="Zhu Y."/>
            <person name="Lenz T.L."/>
            <person name="Gerashchenko M.V."/>
            <person name="Fan D."/>
            <person name="Hee Yim S."/>
            <person name="Yao X."/>
            <person name="Jordan D."/>
            <person name="Xiong Y."/>
            <person name="Ma Y."/>
            <person name="Lyapunov A.N."/>
            <person name="Chen G."/>
            <person name="Kulakova O.I."/>
            <person name="Sun Y."/>
            <person name="Lee S.G."/>
            <person name="Bronson R.T."/>
            <person name="Moskalev A.A."/>
            <person name="Sunyaev S.R."/>
            <person name="Zhang G."/>
            <person name="Krogh A."/>
            <person name="Wang J."/>
            <person name="Gladyshev V.N."/>
        </authorList>
    </citation>
    <scope>NUCLEOTIDE SEQUENCE [LARGE SCALE GENOMIC DNA]</scope>
</reference>
<evidence type="ECO:0000256" key="2">
    <source>
        <dbReference type="ARBA" id="ARBA00022658"/>
    </source>
</evidence>
<dbReference type="InterPro" id="IPR046773">
    <property type="entry name" value="DOCKER_Lobe_C"/>
</dbReference>
<feature type="region of interest" description="Disordered" evidence="4">
    <location>
        <begin position="1626"/>
        <end position="1657"/>
    </location>
</feature>
<dbReference type="InterPro" id="IPR043162">
    <property type="entry name" value="DOCK_C_lobe_C"/>
</dbReference>
<dbReference type="InterPro" id="IPR037809">
    <property type="entry name" value="C2_Dock-D"/>
</dbReference>